<reference evidence="1" key="1">
    <citation type="journal article" date="2020" name="Nature">
        <title>Giant virus diversity and host interactions through global metagenomics.</title>
        <authorList>
            <person name="Schulz F."/>
            <person name="Roux S."/>
            <person name="Paez-Espino D."/>
            <person name="Jungbluth S."/>
            <person name="Walsh D.A."/>
            <person name="Denef V.J."/>
            <person name="McMahon K.D."/>
            <person name="Konstantinidis K.T."/>
            <person name="Eloe-Fadrosh E.A."/>
            <person name="Kyrpides N.C."/>
            <person name="Woyke T."/>
        </authorList>
    </citation>
    <scope>NUCLEOTIDE SEQUENCE</scope>
    <source>
        <strain evidence="1">GVMAG-M-3300009149-34</strain>
    </source>
</reference>
<proteinExistence type="predicted"/>
<name>A0A6C0EPF3_9ZZZZ</name>
<accession>A0A6C0EPF3</accession>
<protein>
    <submittedName>
        <fullName evidence="1">Uncharacterized protein</fullName>
    </submittedName>
</protein>
<dbReference type="EMBL" id="MN738897">
    <property type="protein sequence ID" value="QHT30393.1"/>
    <property type="molecule type" value="Genomic_DNA"/>
</dbReference>
<organism evidence="1">
    <name type="scientific">viral metagenome</name>
    <dbReference type="NCBI Taxonomy" id="1070528"/>
    <lineage>
        <taxon>unclassified sequences</taxon>
        <taxon>metagenomes</taxon>
        <taxon>organismal metagenomes</taxon>
    </lineage>
</organism>
<evidence type="ECO:0000313" key="1">
    <source>
        <dbReference type="EMBL" id="QHT30393.1"/>
    </source>
</evidence>
<dbReference type="AlphaFoldDB" id="A0A6C0EPF3"/>
<sequence>MLQTCNGWDNETKALKEAFDRGIDYQKRKLMEEKQMKGNHRQGDVLLVRKDKVDTNEEGKATLALGEVTGHSHRFNKAKFKRGSNGLAQEVVLEQPRELIHEDHDNQMIEGSFEVRQQRRADLMGEIKKVMD</sequence>